<evidence type="ECO:0000256" key="3">
    <source>
        <dbReference type="ARBA" id="ARBA00023134"/>
    </source>
</evidence>
<dbReference type="PANTHER" id="PTHR10903:SF107">
    <property type="entry name" value="GTPASE IMAP FAMILY MEMBER 4-LIKE-RELATED"/>
    <property type="match status" value="1"/>
</dbReference>
<keyword evidence="6" id="KW-1185">Reference proteome</keyword>
<evidence type="ECO:0000259" key="4">
    <source>
        <dbReference type="PROSITE" id="PS51720"/>
    </source>
</evidence>
<evidence type="ECO:0000313" key="5">
    <source>
        <dbReference type="EMBL" id="KAK7157797.1"/>
    </source>
</evidence>
<keyword evidence="2" id="KW-0547">Nucleotide-binding</keyword>
<feature type="domain" description="AIG1-type G" evidence="4">
    <location>
        <begin position="248"/>
        <end position="447"/>
    </location>
</feature>
<dbReference type="GO" id="GO:0005525">
    <property type="term" value="F:GTP binding"/>
    <property type="evidence" value="ECO:0007669"/>
    <property type="project" value="UniProtKB-KW"/>
</dbReference>
<proteinExistence type="inferred from homology"/>
<protein>
    <recommendedName>
        <fullName evidence="4">AIG1-type G domain-containing protein</fullName>
    </recommendedName>
</protein>
<dbReference type="Pfam" id="PF04548">
    <property type="entry name" value="AIG1"/>
    <property type="match status" value="3"/>
</dbReference>
<organism evidence="5 6">
    <name type="scientific">Phoxinus phoxinus</name>
    <name type="common">Eurasian minnow</name>
    <dbReference type="NCBI Taxonomy" id="58324"/>
    <lineage>
        <taxon>Eukaryota</taxon>
        <taxon>Metazoa</taxon>
        <taxon>Chordata</taxon>
        <taxon>Craniata</taxon>
        <taxon>Vertebrata</taxon>
        <taxon>Euteleostomi</taxon>
        <taxon>Actinopterygii</taxon>
        <taxon>Neopterygii</taxon>
        <taxon>Teleostei</taxon>
        <taxon>Ostariophysi</taxon>
        <taxon>Cypriniformes</taxon>
        <taxon>Leuciscidae</taxon>
        <taxon>Phoxininae</taxon>
        <taxon>Phoxinus</taxon>
    </lineage>
</organism>
<dbReference type="InterPro" id="IPR045058">
    <property type="entry name" value="GIMA/IAN/Toc"/>
</dbReference>
<comment type="caution">
    <text evidence="5">The sequence shown here is derived from an EMBL/GenBank/DDBJ whole genome shotgun (WGS) entry which is preliminary data.</text>
</comment>
<feature type="domain" description="AIG1-type G" evidence="4">
    <location>
        <begin position="14"/>
        <end position="213"/>
    </location>
</feature>
<name>A0AAN9D2H0_9TELE</name>
<accession>A0AAN9D2H0</accession>
<gene>
    <name evidence="5" type="ORF">R3I93_009097</name>
</gene>
<dbReference type="Gene3D" id="3.40.50.300">
    <property type="entry name" value="P-loop containing nucleotide triphosphate hydrolases"/>
    <property type="match status" value="3"/>
</dbReference>
<sequence>MATSEASDFGVQFLFDLRIVLLGNRAAGKTSLANLITGHAEPHLRRTAQCVKMHGDFAGRQVIVVDTPGWWKNYLVKETPEFQKQEIVLSVAHCPPGPHAVLLVIRVDALFKEKHRRSAQEHLELLSERVWNHTIVVFTYRDQLQEQALGKHIGSEGESLLLWLVEKCGHRYHVLNTERATGTQLTRLLEKIDAMVAGNGSCHFEMDRLHKVEGMMTKRYMRANQRRKMVQEQWGTPLVRQGHKHVHISKMRMIMLGYRRAGKSSAGNTILSMASFISKRTTTCARRQGDVNGRNVTIVDTPGWWKSLPVIDTLELDKEELLFSVSLCPPGAHVLLLTLRVDMSFTAEEKESVAEHMELLGERAWAHTVVLFTHGDCLGDVTVEEFIESEGEALKWLTEKCGNRYHVLNNENWDDGSQVSNLLEKIEKMVAQNKGHYYEIDPKTLKEVKQKWKAAEKKAKARAKKQRHVRKMKTAMKDIGKTFSELCLVLLGYGEAGKSSTGNTILGQQVFGSRRTARCVQRHGEVGGQLVNIIDTPGWWKHLPIEQTPELNKDEITQSASLSTSGPVAFILVVRVDCSFKEQERKVMEDHLGLLGSTVWDHSIVLFSFGDLLGDRAIEQHIECEGTALQWLVDRCGNRYHVFNNKARGESHQVRELLEKIQEMMAANRGCDDMDMQVEVEEDRANTRLKMQGRGEEDEFDDSDENEVFLESAAWR</sequence>
<dbReference type="PROSITE" id="PS51720">
    <property type="entry name" value="G_AIG1"/>
    <property type="match status" value="3"/>
</dbReference>
<dbReference type="FunFam" id="3.40.50.300:FF:001809">
    <property type="entry name" value="Si:ch1073-365p7.2"/>
    <property type="match status" value="3"/>
</dbReference>
<dbReference type="InterPro" id="IPR006703">
    <property type="entry name" value="G_AIG1"/>
</dbReference>
<comment type="similarity">
    <text evidence="1">Belongs to the TRAFAC class TrmE-Era-EngA-EngB-Septin-like GTPase superfamily. AIG1/Toc34/Toc159-like paraseptin GTPase family. IAN subfamily.</text>
</comment>
<dbReference type="Proteomes" id="UP001364617">
    <property type="component" value="Unassembled WGS sequence"/>
</dbReference>
<evidence type="ECO:0000256" key="2">
    <source>
        <dbReference type="ARBA" id="ARBA00022741"/>
    </source>
</evidence>
<dbReference type="AlphaFoldDB" id="A0AAN9D2H0"/>
<keyword evidence="3" id="KW-0342">GTP-binding</keyword>
<dbReference type="PANTHER" id="PTHR10903">
    <property type="entry name" value="GTPASE, IMAP FAMILY MEMBER-RELATED"/>
    <property type="match status" value="1"/>
</dbReference>
<evidence type="ECO:0000313" key="6">
    <source>
        <dbReference type="Proteomes" id="UP001364617"/>
    </source>
</evidence>
<dbReference type="SUPFAM" id="SSF52540">
    <property type="entry name" value="P-loop containing nucleoside triphosphate hydrolases"/>
    <property type="match status" value="3"/>
</dbReference>
<evidence type="ECO:0000256" key="1">
    <source>
        <dbReference type="ARBA" id="ARBA00008535"/>
    </source>
</evidence>
<reference evidence="5 6" key="1">
    <citation type="submission" date="2024-02" db="EMBL/GenBank/DDBJ databases">
        <title>Chromosome-level genome assembly of the Eurasian Minnow (Phoxinus phoxinus).</title>
        <authorList>
            <person name="Oriowo T.O."/>
            <person name="Martin S."/>
            <person name="Stange M."/>
            <person name="Chrysostomakis Y."/>
            <person name="Brown T."/>
            <person name="Winkler S."/>
            <person name="Kukowka S."/>
            <person name="Myers E.W."/>
            <person name="Bohne A."/>
        </authorList>
    </citation>
    <scope>NUCLEOTIDE SEQUENCE [LARGE SCALE GENOMIC DNA]</scope>
    <source>
        <strain evidence="5">ZFMK-TIS-60720</strain>
        <tissue evidence="5">Whole Organism</tissue>
    </source>
</reference>
<feature type="domain" description="AIG1-type G" evidence="4">
    <location>
        <begin position="483"/>
        <end position="682"/>
    </location>
</feature>
<dbReference type="InterPro" id="IPR027417">
    <property type="entry name" value="P-loop_NTPase"/>
</dbReference>
<dbReference type="EMBL" id="JAYKXH010000009">
    <property type="protein sequence ID" value="KAK7157797.1"/>
    <property type="molecule type" value="Genomic_DNA"/>
</dbReference>